<accession>A0A383BYB8</accession>
<name>A0A383BYB8_9ZZZZ</name>
<protein>
    <submittedName>
        <fullName evidence="1">Uncharacterized protein</fullName>
    </submittedName>
</protein>
<evidence type="ECO:0000313" key="1">
    <source>
        <dbReference type="EMBL" id="SVE24819.1"/>
    </source>
</evidence>
<reference evidence="1" key="1">
    <citation type="submission" date="2018-05" db="EMBL/GenBank/DDBJ databases">
        <authorList>
            <person name="Lanie J.A."/>
            <person name="Ng W.-L."/>
            <person name="Kazmierczak K.M."/>
            <person name="Andrzejewski T.M."/>
            <person name="Davidsen T.M."/>
            <person name="Wayne K.J."/>
            <person name="Tettelin H."/>
            <person name="Glass J.I."/>
            <person name="Rusch D."/>
            <person name="Podicherti R."/>
            <person name="Tsui H.-C.T."/>
            <person name="Winkler M.E."/>
        </authorList>
    </citation>
    <scope>NUCLEOTIDE SEQUENCE</scope>
</reference>
<feature type="non-terminal residue" evidence="1">
    <location>
        <position position="40"/>
    </location>
</feature>
<dbReference type="EMBL" id="UINC01204198">
    <property type="protein sequence ID" value="SVE24819.1"/>
    <property type="molecule type" value="Genomic_DNA"/>
</dbReference>
<proteinExistence type="predicted"/>
<sequence length="40" mass="4011">MASTIVVDKIQKTGGVAFTLPAADGATGQYLKTDGSLNLG</sequence>
<organism evidence="1">
    <name type="scientific">marine metagenome</name>
    <dbReference type="NCBI Taxonomy" id="408172"/>
    <lineage>
        <taxon>unclassified sequences</taxon>
        <taxon>metagenomes</taxon>
        <taxon>ecological metagenomes</taxon>
    </lineage>
</organism>
<gene>
    <name evidence="1" type="ORF">METZ01_LOCUS477673</name>
</gene>
<dbReference type="AlphaFoldDB" id="A0A383BYB8"/>